<comment type="catalytic activity">
    <reaction evidence="4 5">
        <text>[protein]-L-glutamate 5-O-methyl ester + H2O = L-glutamyl-[protein] + methanol + H(+)</text>
        <dbReference type="Rhea" id="RHEA:23236"/>
        <dbReference type="Rhea" id="RHEA-COMP:10208"/>
        <dbReference type="Rhea" id="RHEA-COMP:10311"/>
        <dbReference type="ChEBI" id="CHEBI:15377"/>
        <dbReference type="ChEBI" id="CHEBI:15378"/>
        <dbReference type="ChEBI" id="CHEBI:17790"/>
        <dbReference type="ChEBI" id="CHEBI:29973"/>
        <dbReference type="ChEBI" id="CHEBI:82795"/>
        <dbReference type="EC" id="3.1.1.61"/>
    </reaction>
</comment>
<keyword evidence="1 5" id="KW-0963">Cytoplasm</keyword>
<dbReference type="GO" id="GO:0000156">
    <property type="term" value="F:phosphorelay response regulator activity"/>
    <property type="evidence" value="ECO:0007669"/>
    <property type="project" value="InterPro"/>
</dbReference>
<dbReference type="PANTHER" id="PTHR42872">
    <property type="entry name" value="PROTEIN-GLUTAMATE METHYLESTERASE/PROTEIN-GLUTAMINE GLUTAMINASE"/>
    <property type="match status" value="1"/>
</dbReference>
<evidence type="ECO:0000256" key="5">
    <source>
        <dbReference type="HAMAP-Rule" id="MF_00099"/>
    </source>
</evidence>
<keyword evidence="2 5" id="KW-0145">Chemotaxis</keyword>
<keyword evidence="5 7" id="KW-0597">Phosphoprotein</keyword>
<dbReference type="EC" id="3.5.1.44" evidence="5"/>
<dbReference type="InterPro" id="IPR001789">
    <property type="entry name" value="Sig_transdc_resp-reg_receiver"/>
</dbReference>
<comment type="subcellular location">
    <subcellularLocation>
        <location evidence="5">Cytoplasm</location>
    </subcellularLocation>
</comment>
<feature type="active site" evidence="5 6">
    <location>
        <position position="312"/>
    </location>
</feature>
<dbReference type="GO" id="GO:0008984">
    <property type="term" value="F:protein-glutamate methylesterase activity"/>
    <property type="evidence" value="ECO:0007669"/>
    <property type="project" value="UniProtKB-UniRule"/>
</dbReference>
<dbReference type="Proteomes" id="UP000474758">
    <property type="component" value="Unassembled WGS sequence"/>
</dbReference>
<dbReference type="GO" id="GO:0005737">
    <property type="term" value="C:cytoplasm"/>
    <property type="evidence" value="ECO:0007669"/>
    <property type="project" value="UniProtKB-SubCell"/>
</dbReference>
<comment type="catalytic activity">
    <reaction evidence="5">
        <text>L-glutaminyl-[protein] + H2O = L-glutamyl-[protein] + NH4(+)</text>
        <dbReference type="Rhea" id="RHEA:16441"/>
        <dbReference type="Rhea" id="RHEA-COMP:10207"/>
        <dbReference type="Rhea" id="RHEA-COMP:10208"/>
        <dbReference type="ChEBI" id="CHEBI:15377"/>
        <dbReference type="ChEBI" id="CHEBI:28938"/>
        <dbReference type="ChEBI" id="CHEBI:29973"/>
        <dbReference type="ChEBI" id="CHEBI:30011"/>
        <dbReference type="EC" id="3.5.1.44"/>
    </reaction>
</comment>
<dbReference type="SUPFAM" id="SSF52172">
    <property type="entry name" value="CheY-like"/>
    <property type="match status" value="1"/>
</dbReference>
<evidence type="ECO:0000256" key="7">
    <source>
        <dbReference type="PROSITE-ProRule" id="PRU00169"/>
    </source>
</evidence>
<evidence type="ECO:0000259" key="9">
    <source>
        <dbReference type="PROSITE" id="PS50122"/>
    </source>
</evidence>
<dbReference type="Gene3D" id="3.40.50.2300">
    <property type="match status" value="1"/>
</dbReference>
<dbReference type="CDD" id="cd16432">
    <property type="entry name" value="CheB_Rec"/>
    <property type="match status" value="1"/>
</dbReference>
<feature type="domain" description="CheB-type methylesterase" evidence="9">
    <location>
        <begin position="179"/>
        <end position="370"/>
    </location>
</feature>
<evidence type="ECO:0000256" key="3">
    <source>
        <dbReference type="ARBA" id="ARBA00022801"/>
    </source>
</evidence>
<dbReference type="InterPro" id="IPR008248">
    <property type="entry name" value="CheB-like"/>
</dbReference>
<gene>
    <name evidence="5" type="primary">cheB</name>
    <name evidence="10" type="ORF">G5V65_12960</name>
</gene>
<proteinExistence type="inferred from homology"/>
<comment type="domain">
    <text evidence="5">Contains a C-terminal catalytic domain, and an N-terminal region which modulates catalytic activity.</text>
</comment>
<dbReference type="Pfam" id="PF00072">
    <property type="entry name" value="Response_reg"/>
    <property type="match status" value="1"/>
</dbReference>
<feature type="modified residue" description="4-aspartylphosphate" evidence="5 7">
    <location>
        <position position="67"/>
    </location>
</feature>
<dbReference type="HAMAP" id="MF_00099">
    <property type="entry name" value="CheB_chemtxs"/>
    <property type="match status" value="1"/>
</dbReference>
<dbReference type="GO" id="GO:0050568">
    <property type="term" value="F:protein-glutamine glutaminase activity"/>
    <property type="evidence" value="ECO:0007669"/>
    <property type="project" value="UniProtKB-UniRule"/>
</dbReference>
<name>A0A6M1TU16_9RHOB</name>
<organism evidence="10 11">
    <name type="scientific">Paragemmobacter kunshanensis</name>
    <dbReference type="NCBI Taxonomy" id="2583234"/>
    <lineage>
        <taxon>Bacteria</taxon>
        <taxon>Pseudomonadati</taxon>
        <taxon>Pseudomonadota</taxon>
        <taxon>Alphaproteobacteria</taxon>
        <taxon>Rhodobacterales</taxon>
        <taxon>Paracoccaceae</taxon>
        <taxon>Paragemmobacter</taxon>
    </lineage>
</organism>
<evidence type="ECO:0000313" key="10">
    <source>
        <dbReference type="EMBL" id="NGQ91808.1"/>
    </source>
</evidence>
<dbReference type="NCBIfam" id="NF009206">
    <property type="entry name" value="PRK12555.1"/>
    <property type="match status" value="1"/>
</dbReference>
<dbReference type="GO" id="GO:0006935">
    <property type="term" value="P:chemotaxis"/>
    <property type="evidence" value="ECO:0007669"/>
    <property type="project" value="UniProtKB-UniRule"/>
</dbReference>
<evidence type="ECO:0000256" key="2">
    <source>
        <dbReference type="ARBA" id="ARBA00022500"/>
    </source>
</evidence>
<comment type="function">
    <text evidence="5">Involved in chemotaxis. Part of a chemotaxis signal transduction system that modulates chemotaxis in response to various stimuli. Catalyzes the demethylation of specific methylglutamate residues introduced into the chemoreceptors (methyl-accepting chemotaxis proteins or MCP) by CheR. Also mediates the irreversible deamidation of specific glutamine residues to glutamic acid.</text>
</comment>
<reference evidence="10 11" key="1">
    <citation type="submission" date="2020-02" db="EMBL/GenBank/DDBJ databases">
        <title>Rhodobacter translucens sp. nov., a novel bacterium isolated from activated sludge.</title>
        <authorList>
            <person name="Liu J."/>
        </authorList>
    </citation>
    <scope>NUCLEOTIDE SEQUENCE [LARGE SCALE GENOMIC DNA]</scope>
    <source>
        <strain evidence="10 11">HX-7-19</strain>
    </source>
</reference>
<comment type="similarity">
    <text evidence="5">Belongs to the CheB family.</text>
</comment>
<feature type="domain" description="Response regulatory" evidence="8">
    <location>
        <begin position="16"/>
        <end position="133"/>
    </location>
</feature>
<dbReference type="EMBL" id="JAALFE010000012">
    <property type="protein sequence ID" value="NGQ91808.1"/>
    <property type="molecule type" value="Genomic_DNA"/>
</dbReference>
<dbReference type="InterPro" id="IPR011006">
    <property type="entry name" value="CheY-like_superfamily"/>
</dbReference>
<dbReference type="EC" id="3.1.1.61" evidence="5"/>
<dbReference type="Gene3D" id="3.40.50.180">
    <property type="entry name" value="Methylesterase CheB, C-terminal domain"/>
    <property type="match status" value="1"/>
</dbReference>
<dbReference type="PROSITE" id="PS50110">
    <property type="entry name" value="RESPONSE_REGULATORY"/>
    <property type="match status" value="1"/>
</dbReference>
<dbReference type="AlphaFoldDB" id="A0A6M1TU16"/>
<dbReference type="PROSITE" id="PS50122">
    <property type="entry name" value="CHEB"/>
    <property type="match status" value="1"/>
</dbReference>
<protein>
    <recommendedName>
        <fullName evidence="5">Protein-glutamate methylesterase/protein-glutamine glutaminase</fullName>
        <ecNumber evidence="5">3.1.1.61</ecNumber>
        <ecNumber evidence="5">3.5.1.44</ecNumber>
    </recommendedName>
</protein>
<feature type="active site" evidence="5 6">
    <location>
        <position position="190"/>
    </location>
</feature>
<dbReference type="NCBIfam" id="NF001965">
    <property type="entry name" value="PRK00742.1"/>
    <property type="match status" value="1"/>
</dbReference>
<dbReference type="InterPro" id="IPR000673">
    <property type="entry name" value="Sig_transdc_resp-reg_Me-estase"/>
</dbReference>
<evidence type="ECO:0000256" key="1">
    <source>
        <dbReference type="ARBA" id="ARBA00022490"/>
    </source>
</evidence>
<dbReference type="Pfam" id="PF01339">
    <property type="entry name" value="CheB_methylest"/>
    <property type="match status" value="1"/>
</dbReference>
<dbReference type="InterPro" id="IPR035909">
    <property type="entry name" value="CheB_C"/>
</dbReference>
<dbReference type="SMART" id="SM00448">
    <property type="entry name" value="REC"/>
    <property type="match status" value="1"/>
</dbReference>
<comment type="PTM">
    <text evidence="5">Phosphorylated by CheA. Phosphorylation of the N-terminal regulatory domain activates the methylesterase activity.</text>
</comment>
<evidence type="ECO:0000256" key="4">
    <source>
        <dbReference type="ARBA" id="ARBA00048267"/>
    </source>
</evidence>
<accession>A0A6M1TU16</accession>
<dbReference type="CDD" id="cd17541">
    <property type="entry name" value="REC_CheB-like"/>
    <property type="match status" value="1"/>
</dbReference>
<dbReference type="PANTHER" id="PTHR42872:SF6">
    <property type="entry name" value="PROTEIN-GLUTAMATE METHYLESTERASE_PROTEIN-GLUTAMINE GLUTAMINASE"/>
    <property type="match status" value="1"/>
</dbReference>
<evidence type="ECO:0000313" key="11">
    <source>
        <dbReference type="Proteomes" id="UP000474758"/>
    </source>
</evidence>
<keyword evidence="11" id="KW-1185">Reference proteome</keyword>
<comment type="caution">
    <text evidence="10">The sequence shown here is derived from an EMBL/GenBank/DDBJ whole genome shotgun (WGS) entry which is preliminary data.</text>
</comment>
<evidence type="ECO:0000256" key="6">
    <source>
        <dbReference type="PROSITE-ProRule" id="PRU00050"/>
    </source>
</evidence>
<keyword evidence="3 5" id="KW-0378">Hydrolase</keyword>
<evidence type="ECO:0000259" key="8">
    <source>
        <dbReference type="PROSITE" id="PS50110"/>
    </source>
</evidence>
<dbReference type="SUPFAM" id="SSF52738">
    <property type="entry name" value="Methylesterase CheB, C-terminal domain"/>
    <property type="match status" value="1"/>
</dbReference>
<dbReference type="RefSeq" id="WP_165050978.1">
    <property type="nucleotide sequence ID" value="NZ_JAALFE010000012.1"/>
</dbReference>
<feature type="active site" evidence="5 6">
    <location>
        <position position="216"/>
    </location>
</feature>
<dbReference type="PIRSF" id="PIRSF000876">
    <property type="entry name" value="RR_chemtxs_CheB"/>
    <property type="match status" value="1"/>
</dbReference>
<sequence>MIPHPNPASGGPTAVKVLIVDDSTSARAMLRAIVESDPALRVSGLAADAYAAAKLMQTDLPDVILLDLELPGMDGVTFLKKIMAQRPIPVVVCSGLTARGSEQSLAALEAGAVEVILKPGAGDAQARAEAQLRICDALRAASQTRGARALAGAAGPRPQAAKLTADEMLPPPNPARVVPVTEPVVCIGSSTGGTEALRAILTALPPDAPGICIVQHMPAGFTAAFARRLDGLCQVKVSEAVDGAVLRQGEVLIAPGDQHMMLRRLPSGYRVTVATGPYVSRHRPSVDVLFRSGATAAGRNAMGLILTGMGDDGARCLGEMRAAGAMTVAQDEASSVVYGMPREAVRMGSVTQSMALDRMAAAIMGFARRHRAEVQA</sequence>